<dbReference type="EMBL" id="FQNC01000015">
    <property type="protein sequence ID" value="SGY17600.1"/>
    <property type="molecule type" value="Genomic_DNA"/>
</dbReference>
<evidence type="ECO:0000313" key="1">
    <source>
        <dbReference type="EMBL" id="SGY17600.1"/>
    </source>
</evidence>
<dbReference type="PANTHER" id="PTHR11439:SF483">
    <property type="entry name" value="PEPTIDE SYNTHASE GLIP-LIKE, PUTATIVE (AFU_ORTHOLOGUE AFUA_3G12920)-RELATED"/>
    <property type="match status" value="1"/>
</dbReference>
<protein>
    <submittedName>
        <fullName evidence="1">BQ5605_C015g07831 protein</fullName>
    </submittedName>
</protein>
<name>A0A2X0NQP1_9BASI</name>
<evidence type="ECO:0000313" key="2">
    <source>
        <dbReference type="Proteomes" id="UP000249464"/>
    </source>
</evidence>
<accession>A0A2X0NQP1</accession>
<sequence>MGHVFKLADGPISWSSRIQSRVVTSSTEAEYIGLTHASRECQLLRNLLAELGITILFHDRTKHLHLTEHFVREGVREGDIVVNYLPTAEMLADMFTKALTRPALEKHRAAIGMGIM</sequence>
<gene>
    <name evidence="1" type="primary">BQ5605_C015g07831</name>
    <name evidence="1" type="ORF">BQ5605_C015G07831</name>
</gene>
<dbReference type="PANTHER" id="PTHR11439">
    <property type="entry name" value="GAG-POL-RELATED RETROTRANSPOSON"/>
    <property type="match status" value="1"/>
</dbReference>
<keyword evidence="2" id="KW-1185">Reference proteome</keyword>
<organism evidence="1 2">
    <name type="scientific">Microbotryum silenes-dioicae</name>
    <dbReference type="NCBI Taxonomy" id="796604"/>
    <lineage>
        <taxon>Eukaryota</taxon>
        <taxon>Fungi</taxon>
        <taxon>Dikarya</taxon>
        <taxon>Basidiomycota</taxon>
        <taxon>Pucciniomycotina</taxon>
        <taxon>Microbotryomycetes</taxon>
        <taxon>Microbotryales</taxon>
        <taxon>Microbotryaceae</taxon>
        <taxon>Microbotryum</taxon>
    </lineage>
</organism>
<dbReference type="STRING" id="796604.A0A2X0NQP1"/>
<dbReference type="CDD" id="cd09272">
    <property type="entry name" value="RNase_HI_RT_Ty1"/>
    <property type="match status" value="1"/>
</dbReference>
<dbReference type="Proteomes" id="UP000249464">
    <property type="component" value="Unassembled WGS sequence"/>
</dbReference>
<proteinExistence type="predicted"/>
<dbReference type="AlphaFoldDB" id="A0A2X0NQP1"/>
<reference evidence="1 2" key="1">
    <citation type="submission" date="2016-11" db="EMBL/GenBank/DDBJ databases">
        <authorList>
            <person name="Jaros S."/>
            <person name="Januszkiewicz K."/>
            <person name="Wedrychowicz H."/>
        </authorList>
    </citation>
    <scope>NUCLEOTIDE SEQUENCE [LARGE SCALE GENOMIC DNA]</scope>
</reference>